<organism evidence="19 20">
    <name type="scientific">Mastacembelus armatus</name>
    <name type="common">zig-zag eel</name>
    <dbReference type="NCBI Taxonomy" id="205130"/>
    <lineage>
        <taxon>Eukaryota</taxon>
        <taxon>Metazoa</taxon>
        <taxon>Chordata</taxon>
        <taxon>Craniata</taxon>
        <taxon>Vertebrata</taxon>
        <taxon>Euteleostomi</taxon>
        <taxon>Actinopterygii</taxon>
        <taxon>Neopterygii</taxon>
        <taxon>Teleostei</taxon>
        <taxon>Neoteleostei</taxon>
        <taxon>Acanthomorphata</taxon>
        <taxon>Anabantaria</taxon>
        <taxon>Synbranchiformes</taxon>
        <taxon>Mastacembelidae</taxon>
        <taxon>Mastacembelus</taxon>
    </lineage>
</organism>
<evidence type="ECO:0000256" key="4">
    <source>
        <dbReference type="ARBA" id="ARBA00022723"/>
    </source>
</evidence>
<dbReference type="SUPFAM" id="SSF47954">
    <property type="entry name" value="Cyclin-like"/>
    <property type="match status" value="2"/>
</dbReference>
<dbReference type="SUPFAM" id="SSF57783">
    <property type="entry name" value="Zinc beta-ribbon"/>
    <property type="match status" value="1"/>
</dbReference>
<dbReference type="STRING" id="205130.ENSMAMP00000002166"/>
<evidence type="ECO:0000256" key="8">
    <source>
        <dbReference type="ARBA" id="ARBA00023015"/>
    </source>
</evidence>
<keyword evidence="10" id="KW-0804">Transcription</keyword>
<evidence type="ECO:0000256" key="10">
    <source>
        <dbReference type="ARBA" id="ARBA00023163"/>
    </source>
</evidence>
<dbReference type="FunFam" id="2.20.25.10:FF:000012">
    <property type="entry name" value="Putative transcription factor IIIB 90 kDa subunit"/>
    <property type="match status" value="1"/>
</dbReference>
<dbReference type="AlphaFoldDB" id="A0A3Q3KYD8"/>
<dbReference type="PANTHER" id="PTHR11618:SF4">
    <property type="entry name" value="TRANSCRIPTION FACTOR IIIB 90 KDA SUBUNIT"/>
    <property type="match status" value="1"/>
</dbReference>
<dbReference type="GO" id="GO:0070897">
    <property type="term" value="P:transcription preinitiation complex assembly"/>
    <property type="evidence" value="ECO:0007669"/>
    <property type="project" value="InterPro"/>
</dbReference>
<evidence type="ECO:0000256" key="3">
    <source>
        <dbReference type="ARBA" id="ARBA00022553"/>
    </source>
</evidence>
<proteinExistence type="inferred from homology"/>
<feature type="region of interest" description="Disordered" evidence="17">
    <location>
        <begin position="344"/>
        <end position="365"/>
    </location>
</feature>
<dbReference type="InterPro" id="IPR013137">
    <property type="entry name" value="Znf_TFIIB"/>
</dbReference>
<keyword evidence="5" id="KW-0677">Repeat</keyword>
<keyword evidence="6 15" id="KW-0863">Zinc-finger</keyword>
<keyword evidence="9" id="KW-0010">Activator</keyword>
<feature type="compositionally biased region" description="Polar residues" evidence="17">
    <location>
        <begin position="550"/>
        <end position="567"/>
    </location>
</feature>
<sequence length="639" mass="70714">MSPRVCRTCGGSDIDVDQARGSAVCTGCGSVLEDNIIVSEVQFVEGSGGVSSAVGQFVSADAPHLGSGFHTSVGKESRAQTLQSGKRQIQQLGSQLQLNQHCLDTAFNFFKMVVSKHLTRGRKTEHVIAACLYLVCRTEGTPRILTAAVTVNVYILGKTFLLLARELCINAPAIDPCLYIPRFAHMLKFGVQTHEVSMTALRLVQRMKRDWMHTGRRPSGLCGAALLVAARMHKFRRTVNDVISVVKVCQNTLRKRLTEFEDTPTSQLTIDEFMRVDLEQECDPPSFTASQHKAKMQQLEQELAKKLDEVEGEISCYKDEIETELEKSRPKLRGIYAAYAKEIDSEDVDGSSSTSEPDEPEVEDAELQAVTHHLTQDFLCQVIQEEGPEKEGLRTNRPAPPLAVILGQVPSKASKDLQQTFSISETGGKPEDGQSESGELDLDGIDDQEIDKYILNDKEVQLKTDLWMKQNADYLKEQKEKEERIQKEKEQGTYKEKRKKKCKKREQIQASTAGEAIEMMLERKKISSKINYEVLRDLNSRGTGGGGGSSPNRAPSDTSDPNTGTQKRPSRRRRRKTSEVNQDLAANAKTAAGDSSPDPEPETSSDPTPAPPTVAEQEEEEEEVEVEDECVSALQLVGG</sequence>
<dbReference type="GO" id="GO:0001006">
    <property type="term" value="F:RNA polymerase III type 3 promoter sequence-specific DNA binding"/>
    <property type="evidence" value="ECO:0007669"/>
    <property type="project" value="TreeGrafter"/>
</dbReference>
<comment type="similarity">
    <text evidence="2">Belongs to the TFIIB family.</text>
</comment>
<evidence type="ECO:0000259" key="18">
    <source>
        <dbReference type="PROSITE" id="PS51134"/>
    </source>
</evidence>
<feature type="compositionally biased region" description="Acidic residues" evidence="17">
    <location>
        <begin position="616"/>
        <end position="630"/>
    </location>
</feature>
<evidence type="ECO:0000256" key="1">
    <source>
        <dbReference type="ARBA" id="ARBA00004123"/>
    </source>
</evidence>
<dbReference type="InterPro" id="IPR013763">
    <property type="entry name" value="Cyclin-like_dom"/>
</dbReference>
<dbReference type="PROSITE" id="PS51134">
    <property type="entry name" value="ZF_TFIIB"/>
    <property type="match status" value="1"/>
</dbReference>
<dbReference type="Proteomes" id="UP000261640">
    <property type="component" value="Unplaced"/>
</dbReference>
<keyword evidence="8" id="KW-0805">Transcription regulation</keyword>
<dbReference type="InterPro" id="IPR011665">
    <property type="entry name" value="BRF1_TBP-bd_dom"/>
</dbReference>
<dbReference type="FunFam" id="1.20.5.650:FF:000001">
    <property type="entry name" value="transcription factor IIIB 90 kDa subunit isoform X2"/>
    <property type="match status" value="1"/>
</dbReference>
<feature type="compositionally biased region" description="Basic and acidic residues" evidence="17">
    <location>
        <begin position="479"/>
        <end position="495"/>
    </location>
</feature>
<keyword evidence="11" id="KW-0539">Nucleus</keyword>
<dbReference type="CDD" id="cd20553">
    <property type="entry name" value="CYCLIN_TFIIIB90_rpt1"/>
    <property type="match status" value="1"/>
</dbReference>
<feature type="compositionally biased region" description="Acidic residues" evidence="17">
    <location>
        <begin position="356"/>
        <end position="365"/>
    </location>
</feature>
<dbReference type="GeneTree" id="ENSGT00390000010349"/>
<evidence type="ECO:0000256" key="15">
    <source>
        <dbReference type="PROSITE-ProRule" id="PRU00469"/>
    </source>
</evidence>
<dbReference type="Gene3D" id="1.20.5.650">
    <property type="entry name" value="Single helix bin"/>
    <property type="match status" value="1"/>
</dbReference>
<feature type="region of interest" description="Disordered" evidence="17">
    <location>
        <begin position="423"/>
        <end position="445"/>
    </location>
</feature>
<evidence type="ECO:0000256" key="5">
    <source>
        <dbReference type="ARBA" id="ARBA00022737"/>
    </source>
</evidence>
<dbReference type="FunFam" id="1.10.472.10:FF:000002">
    <property type="entry name" value="Transcription factor IIIB 90 kDa subunit"/>
    <property type="match status" value="1"/>
</dbReference>
<protein>
    <recommendedName>
        <fullName evidence="14">Transcription factor IIIB 90 kDa subunit</fullName>
    </recommendedName>
    <alternativeName>
        <fullName evidence="12">B-related factor 1</fullName>
    </alternativeName>
</protein>
<dbReference type="Gene3D" id="1.10.472.10">
    <property type="entry name" value="Cyclin-like"/>
    <property type="match status" value="2"/>
</dbReference>
<evidence type="ECO:0000313" key="20">
    <source>
        <dbReference type="Proteomes" id="UP000261640"/>
    </source>
</evidence>
<accession>A0A3Q3KYD8</accession>
<comment type="subunit">
    <text evidence="13">TFIIIB comprises at least the TATA-binding protein (TBP) and the B-related factor 1 (BRF1/TFIIIB90). Interacts with BDP1. Interacts with MAF1.</text>
</comment>
<dbReference type="CDD" id="cd20554">
    <property type="entry name" value="CYCLIN_TFIIIB90_rpt2"/>
    <property type="match status" value="1"/>
</dbReference>
<evidence type="ECO:0000256" key="7">
    <source>
        <dbReference type="ARBA" id="ARBA00022833"/>
    </source>
</evidence>
<dbReference type="Pfam" id="PF08271">
    <property type="entry name" value="Zn_Ribbon_TF"/>
    <property type="match status" value="1"/>
</dbReference>
<keyword evidence="20" id="KW-1185">Reference proteome</keyword>
<evidence type="ECO:0000256" key="16">
    <source>
        <dbReference type="SAM" id="Coils"/>
    </source>
</evidence>
<dbReference type="PANTHER" id="PTHR11618">
    <property type="entry name" value="TRANSCRIPTION INITIATION FACTOR IIB-RELATED"/>
    <property type="match status" value="1"/>
</dbReference>
<keyword evidence="7" id="KW-0862">Zinc</keyword>
<evidence type="ECO:0000256" key="17">
    <source>
        <dbReference type="SAM" id="MobiDB-lite"/>
    </source>
</evidence>
<reference evidence="19" key="2">
    <citation type="submission" date="2025-09" db="UniProtKB">
        <authorList>
            <consortium name="Ensembl"/>
        </authorList>
    </citation>
    <scope>IDENTIFICATION</scope>
</reference>
<feature type="domain" description="TFIIB-type" evidence="18">
    <location>
        <begin position="2"/>
        <end position="33"/>
    </location>
</feature>
<dbReference type="Ensembl" id="ENSMAMT00000002212.2">
    <property type="protein sequence ID" value="ENSMAMP00000002166.2"/>
    <property type="gene ID" value="ENSMAMG00000001529.2"/>
</dbReference>
<dbReference type="SMART" id="SM00385">
    <property type="entry name" value="CYCLIN"/>
    <property type="match status" value="2"/>
</dbReference>
<dbReference type="GO" id="GO:0008270">
    <property type="term" value="F:zinc ion binding"/>
    <property type="evidence" value="ECO:0007669"/>
    <property type="project" value="UniProtKB-KW"/>
</dbReference>
<feature type="region of interest" description="Disordered" evidence="17">
    <location>
        <begin position="537"/>
        <end position="639"/>
    </location>
</feature>
<dbReference type="InParanoid" id="A0A3Q3KYD8"/>
<dbReference type="InterPro" id="IPR036915">
    <property type="entry name" value="Cyclin-like_sf"/>
</dbReference>
<dbReference type="InterPro" id="IPR000812">
    <property type="entry name" value="TFIIB"/>
</dbReference>
<dbReference type="Pfam" id="PF07741">
    <property type="entry name" value="BRF1"/>
    <property type="match status" value="1"/>
</dbReference>
<feature type="coiled-coil region" evidence="16">
    <location>
        <begin position="289"/>
        <end position="327"/>
    </location>
</feature>
<keyword evidence="3" id="KW-0597">Phosphoprotein</keyword>
<comment type="subcellular location">
    <subcellularLocation>
        <location evidence="1">Nucleus</location>
    </subcellularLocation>
</comment>
<dbReference type="GO" id="GO:0097550">
    <property type="term" value="C:transcription preinitiation complex"/>
    <property type="evidence" value="ECO:0007669"/>
    <property type="project" value="TreeGrafter"/>
</dbReference>
<evidence type="ECO:0000256" key="9">
    <source>
        <dbReference type="ARBA" id="ARBA00023159"/>
    </source>
</evidence>
<keyword evidence="16" id="KW-0175">Coiled coil</keyword>
<evidence type="ECO:0000256" key="11">
    <source>
        <dbReference type="ARBA" id="ARBA00023242"/>
    </source>
</evidence>
<evidence type="ECO:0000313" key="19">
    <source>
        <dbReference type="Ensembl" id="ENSMAMP00000002166.2"/>
    </source>
</evidence>
<dbReference type="FunFam" id="1.10.472.10:FF:000007">
    <property type="entry name" value="Transcription factor IIIB 90 kDa subunit"/>
    <property type="match status" value="1"/>
</dbReference>
<dbReference type="InterPro" id="IPR013150">
    <property type="entry name" value="TFIIB_cyclin"/>
</dbReference>
<dbReference type="Pfam" id="PF00382">
    <property type="entry name" value="TFIIB"/>
    <property type="match status" value="2"/>
</dbReference>
<keyword evidence="4" id="KW-0479">Metal-binding</keyword>
<dbReference type="GO" id="GO:0000126">
    <property type="term" value="C:transcription factor TFIIIB complex"/>
    <property type="evidence" value="ECO:0007669"/>
    <property type="project" value="TreeGrafter"/>
</dbReference>
<name>A0A3Q3KYD8_9TELE</name>
<reference evidence="19" key="1">
    <citation type="submission" date="2025-08" db="UniProtKB">
        <authorList>
            <consortium name="Ensembl"/>
        </authorList>
    </citation>
    <scope>IDENTIFICATION</scope>
</reference>
<dbReference type="PRINTS" id="PR00685">
    <property type="entry name" value="TIFACTORIIB"/>
</dbReference>
<dbReference type="GO" id="GO:0000995">
    <property type="term" value="F:RNA polymerase III general transcription initiation factor activity"/>
    <property type="evidence" value="ECO:0007669"/>
    <property type="project" value="TreeGrafter"/>
</dbReference>
<dbReference type="Gene3D" id="2.20.25.10">
    <property type="match status" value="1"/>
</dbReference>
<dbReference type="GO" id="GO:0005634">
    <property type="term" value="C:nucleus"/>
    <property type="evidence" value="ECO:0007669"/>
    <property type="project" value="UniProtKB-SubCell"/>
</dbReference>
<dbReference type="GO" id="GO:0017025">
    <property type="term" value="F:TBP-class protein binding"/>
    <property type="evidence" value="ECO:0007669"/>
    <property type="project" value="InterPro"/>
</dbReference>
<evidence type="ECO:0000256" key="2">
    <source>
        <dbReference type="ARBA" id="ARBA00010857"/>
    </source>
</evidence>
<evidence type="ECO:0000256" key="13">
    <source>
        <dbReference type="ARBA" id="ARBA00063003"/>
    </source>
</evidence>
<feature type="region of interest" description="Disordered" evidence="17">
    <location>
        <begin position="479"/>
        <end position="508"/>
    </location>
</feature>
<evidence type="ECO:0000256" key="6">
    <source>
        <dbReference type="ARBA" id="ARBA00022771"/>
    </source>
</evidence>
<evidence type="ECO:0000256" key="12">
    <source>
        <dbReference type="ARBA" id="ARBA00031009"/>
    </source>
</evidence>
<evidence type="ECO:0000256" key="14">
    <source>
        <dbReference type="ARBA" id="ARBA00072559"/>
    </source>
</evidence>